<evidence type="ECO:0000256" key="1">
    <source>
        <dbReference type="SAM" id="MobiDB-lite"/>
    </source>
</evidence>
<comment type="caution">
    <text evidence="3">The sequence shown here is derived from an EMBL/GenBank/DDBJ whole genome shotgun (WGS) entry which is preliminary data.</text>
</comment>
<sequence length="242" mass="24810">MPPAYGQGFGGPAGPGNPGGPYGPYGQMPAPPPPPPPSGGGAKIAAIVVGAVLVVGLVVGGLVLAFKDGKGDASAKSSPSPSAPASSGPSSLPSAPPTVPTLPPLPKIPLPSGPSASASSPVVVPMVVIKPGECFDHPAMTPSVTRVEKKSCGDSHDGEAITNRTLDSGLVTESAIRDNAQRLCKPDAERRLRSINDGRLYYYFALYPNERTYLLTSERRVTCWIARSDKPGGAKLTEPLPE</sequence>
<evidence type="ECO:0000313" key="4">
    <source>
        <dbReference type="Proteomes" id="UP001500879"/>
    </source>
</evidence>
<proteinExistence type="predicted"/>
<evidence type="ECO:0000313" key="3">
    <source>
        <dbReference type="EMBL" id="GAA0407436.1"/>
    </source>
</evidence>
<feature type="compositionally biased region" description="Low complexity" evidence="1">
    <location>
        <begin position="74"/>
        <end position="93"/>
    </location>
</feature>
<keyword evidence="2" id="KW-1133">Transmembrane helix</keyword>
<accession>A0ABN0YRZ7</accession>
<feature type="compositionally biased region" description="Pro residues" evidence="1">
    <location>
        <begin position="94"/>
        <end position="112"/>
    </location>
</feature>
<dbReference type="Proteomes" id="UP001500879">
    <property type="component" value="Unassembled WGS sequence"/>
</dbReference>
<feature type="compositionally biased region" description="Pro residues" evidence="1">
    <location>
        <begin position="29"/>
        <end position="38"/>
    </location>
</feature>
<feature type="transmembrane region" description="Helical" evidence="2">
    <location>
        <begin position="44"/>
        <end position="66"/>
    </location>
</feature>
<evidence type="ECO:0008006" key="5">
    <source>
        <dbReference type="Google" id="ProtNLM"/>
    </source>
</evidence>
<organism evidence="3 4">
    <name type="scientific">Streptomyces luteireticuli</name>
    <dbReference type="NCBI Taxonomy" id="173858"/>
    <lineage>
        <taxon>Bacteria</taxon>
        <taxon>Bacillati</taxon>
        <taxon>Actinomycetota</taxon>
        <taxon>Actinomycetes</taxon>
        <taxon>Kitasatosporales</taxon>
        <taxon>Streptomycetaceae</taxon>
        <taxon>Streptomyces</taxon>
    </lineage>
</organism>
<keyword evidence="2" id="KW-0812">Transmembrane</keyword>
<keyword evidence="4" id="KW-1185">Reference proteome</keyword>
<dbReference type="EMBL" id="BAAABX010000034">
    <property type="protein sequence ID" value="GAA0407436.1"/>
    <property type="molecule type" value="Genomic_DNA"/>
</dbReference>
<feature type="region of interest" description="Disordered" evidence="1">
    <location>
        <begin position="1"/>
        <end position="40"/>
    </location>
</feature>
<keyword evidence="2" id="KW-0472">Membrane</keyword>
<name>A0ABN0YRZ7_9ACTN</name>
<feature type="compositionally biased region" description="Gly residues" evidence="1">
    <location>
        <begin position="7"/>
        <end position="23"/>
    </location>
</feature>
<evidence type="ECO:0000256" key="2">
    <source>
        <dbReference type="SAM" id="Phobius"/>
    </source>
</evidence>
<gene>
    <name evidence="3" type="ORF">GCM10010357_30480</name>
</gene>
<feature type="region of interest" description="Disordered" evidence="1">
    <location>
        <begin position="69"/>
        <end position="116"/>
    </location>
</feature>
<protein>
    <recommendedName>
        <fullName evidence="5">Septum formation-related domain-containing protein</fullName>
    </recommendedName>
</protein>
<reference evidence="3 4" key="1">
    <citation type="journal article" date="2019" name="Int. J. Syst. Evol. Microbiol.">
        <title>The Global Catalogue of Microorganisms (GCM) 10K type strain sequencing project: providing services to taxonomists for standard genome sequencing and annotation.</title>
        <authorList>
            <consortium name="The Broad Institute Genomics Platform"/>
            <consortium name="The Broad Institute Genome Sequencing Center for Infectious Disease"/>
            <person name="Wu L."/>
            <person name="Ma J."/>
        </authorList>
    </citation>
    <scope>NUCLEOTIDE SEQUENCE [LARGE SCALE GENOMIC DNA]</scope>
    <source>
        <strain evidence="3 4">JCM 4788</strain>
    </source>
</reference>